<proteinExistence type="predicted"/>
<reference evidence="2 3" key="1">
    <citation type="journal article" date="2018" name="PLoS Pathog.">
        <title>Evolution of structural diversity of trichothecenes, a family of toxins produced by plant pathogenic and entomopathogenic fungi.</title>
        <authorList>
            <person name="Proctor R.H."/>
            <person name="McCormick S.P."/>
            <person name="Kim H.S."/>
            <person name="Cardoza R.E."/>
            <person name="Stanley A.M."/>
            <person name="Lindo L."/>
            <person name="Kelly A."/>
            <person name="Brown D.W."/>
            <person name="Lee T."/>
            <person name="Vaughan M.M."/>
            <person name="Alexander N.J."/>
            <person name="Busman M."/>
            <person name="Gutierrez S."/>
        </authorList>
    </citation>
    <scope>NUCLEOTIDE SEQUENCE [LARGE SCALE GENOMIC DNA]</scope>
    <source>
        <strain evidence="2 3">NRRL 20695</strain>
    </source>
</reference>
<evidence type="ECO:0000313" key="2">
    <source>
        <dbReference type="EMBL" id="RGP81236.1"/>
    </source>
</evidence>
<dbReference type="STRING" id="694270.A0A395T9U1"/>
<evidence type="ECO:0008006" key="4">
    <source>
        <dbReference type="Google" id="ProtNLM"/>
    </source>
</evidence>
<organism evidence="2 3">
    <name type="scientific">Fusarium longipes</name>
    <dbReference type="NCBI Taxonomy" id="694270"/>
    <lineage>
        <taxon>Eukaryota</taxon>
        <taxon>Fungi</taxon>
        <taxon>Dikarya</taxon>
        <taxon>Ascomycota</taxon>
        <taxon>Pezizomycotina</taxon>
        <taxon>Sordariomycetes</taxon>
        <taxon>Hypocreomycetidae</taxon>
        <taxon>Hypocreales</taxon>
        <taxon>Nectriaceae</taxon>
        <taxon>Fusarium</taxon>
    </lineage>
</organism>
<evidence type="ECO:0000256" key="1">
    <source>
        <dbReference type="SAM" id="MobiDB-lite"/>
    </source>
</evidence>
<evidence type="ECO:0000313" key="3">
    <source>
        <dbReference type="Proteomes" id="UP000266234"/>
    </source>
</evidence>
<sequence length="457" mass="51791">MAEVVGIIGSVIAIVNLAKPTIKIVETLYKIAKDDNTLEDEILSVAERIEAANDTIELATSRIKDSRDKIKAMKHPTSRVAKYIQKGRLNDSIRKLTNDVERQLTKTDKRLEESGSSNFRLLNGMKWYFWVSTEMTVVFNKLDRIAMYLSIIGPILELEIMTYLYEKTQAETEIASVLEIHIHSLHDQLKDAERIVQRMSRGRKLKESYKDFGTESQDYGKLLVGLSKSMRQTGNVPIDIRPQKSGQRRRRHKNSSALSATSLDSRLFWTWESSQISHTSRSSPNRTPPILHVSRVTHTRRLPHTASIASVTPPRQTDPIPQSPRIPEPSQTLADTQLMGGWTKDPRELNEASPISSATVSPHISGNYISVAKAHQLSLNIRALEQHDAHRLSQSSQNENGIGRVIGKVFGIEWRQKRHSTPIVVDFWVTERYSDTTVEDPIFGSEFAQKLKRIAEI</sequence>
<name>A0A395T9U1_9HYPO</name>
<feature type="region of interest" description="Disordered" evidence="1">
    <location>
        <begin position="234"/>
        <end position="258"/>
    </location>
</feature>
<gene>
    <name evidence="2" type="ORF">FLONG3_618</name>
</gene>
<dbReference type="Proteomes" id="UP000266234">
    <property type="component" value="Unassembled WGS sequence"/>
</dbReference>
<comment type="caution">
    <text evidence="2">The sequence shown here is derived from an EMBL/GenBank/DDBJ whole genome shotgun (WGS) entry which is preliminary data.</text>
</comment>
<protein>
    <recommendedName>
        <fullName evidence="4">Fungal N-terminal domain-containing protein</fullName>
    </recommendedName>
</protein>
<feature type="region of interest" description="Disordered" evidence="1">
    <location>
        <begin position="277"/>
        <end position="331"/>
    </location>
</feature>
<dbReference type="AlphaFoldDB" id="A0A395T9U1"/>
<dbReference type="EMBL" id="PXOG01000012">
    <property type="protein sequence ID" value="RGP81236.1"/>
    <property type="molecule type" value="Genomic_DNA"/>
</dbReference>
<dbReference type="OrthoDB" id="6359816at2759"/>
<keyword evidence="3" id="KW-1185">Reference proteome</keyword>
<accession>A0A395T9U1</accession>